<reference evidence="2 3" key="1">
    <citation type="submission" date="2016-11" db="EMBL/GenBank/DDBJ databases">
        <authorList>
            <person name="Jaros S."/>
            <person name="Januszkiewicz K."/>
            <person name="Wedrychowicz H."/>
        </authorList>
    </citation>
    <scope>NUCLEOTIDE SEQUENCE [LARGE SCALE GENOMIC DNA]</scope>
    <source>
        <strain evidence="2 3">DSM 14916</strain>
    </source>
</reference>
<evidence type="ECO:0000313" key="2">
    <source>
        <dbReference type="EMBL" id="SHJ63317.1"/>
    </source>
</evidence>
<feature type="compositionally biased region" description="Basic and acidic residues" evidence="1">
    <location>
        <begin position="1"/>
        <end position="26"/>
    </location>
</feature>
<dbReference type="Proteomes" id="UP000184387">
    <property type="component" value="Unassembled WGS sequence"/>
</dbReference>
<keyword evidence="3" id="KW-1185">Reference proteome</keyword>
<accession>A0A1M6KWH0</accession>
<protein>
    <submittedName>
        <fullName evidence="2">Uncharacterized protein</fullName>
    </submittedName>
</protein>
<organism evidence="2 3">
    <name type="scientific">Muricoccus roseus</name>
    <dbReference type="NCBI Taxonomy" id="198092"/>
    <lineage>
        <taxon>Bacteria</taxon>
        <taxon>Pseudomonadati</taxon>
        <taxon>Pseudomonadota</taxon>
        <taxon>Alphaproteobacteria</taxon>
        <taxon>Acetobacterales</taxon>
        <taxon>Roseomonadaceae</taxon>
        <taxon>Muricoccus</taxon>
    </lineage>
</organism>
<dbReference type="AlphaFoldDB" id="A0A1M6KWH0"/>
<gene>
    <name evidence="2" type="ORF">SAMN02745194_03004</name>
</gene>
<feature type="region of interest" description="Disordered" evidence="1">
    <location>
        <begin position="1"/>
        <end position="42"/>
    </location>
</feature>
<sequence>MGFANRTREDEAGFGDEPLREREARHGSARPALLPVQRMQTL</sequence>
<evidence type="ECO:0000313" key="3">
    <source>
        <dbReference type="Proteomes" id="UP000184387"/>
    </source>
</evidence>
<evidence type="ECO:0000256" key="1">
    <source>
        <dbReference type="SAM" id="MobiDB-lite"/>
    </source>
</evidence>
<proteinExistence type="predicted"/>
<name>A0A1M6KWH0_9PROT</name>
<dbReference type="EMBL" id="FQZF01000017">
    <property type="protein sequence ID" value="SHJ63317.1"/>
    <property type="molecule type" value="Genomic_DNA"/>
</dbReference>